<keyword evidence="6" id="KW-1185">Reference proteome</keyword>
<dbReference type="Gene3D" id="3.40.720.10">
    <property type="entry name" value="Alkaline Phosphatase, subunit A"/>
    <property type="match status" value="1"/>
</dbReference>
<dbReference type="RefSeq" id="WP_209037854.1">
    <property type="nucleotide sequence ID" value="NZ_JAATJH010000001.1"/>
</dbReference>
<dbReference type="InterPro" id="IPR000917">
    <property type="entry name" value="Sulfatase_N"/>
</dbReference>
<evidence type="ECO:0000256" key="1">
    <source>
        <dbReference type="ARBA" id="ARBA00008779"/>
    </source>
</evidence>
<gene>
    <name evidence="5" type="ORF">GGR27_000414</name>
</gene>
<dbReference type="PANTHER" id="PTHR42693">
    <property type="entry name" value="ARYLSULFATASE FAMILY MEMBER"/>
    <property type="match status" value="1"/>
</dbReference>
<feature type="chain" id="PRO_5047386322" evidence="3">
    <location>
        <begin position="22"/>
        <end position="107"/>
    </location>
</feature>
<dbReference type="SUPFAM" id="SSF53649">
    <property type="entry name" value="Alkaline phosphatase-like"/>
    <property type="match status" value="1"/>
</dbReference>
<dbReference type="PANTHER" id="PTHR42693:SF53">
    <property type="entry name" value="ENDO-4-O-SULFATASE"/>
    <property type="match status" value="1"/>
</dbReference>
<dbReference type="Pfam" id="PF00884">
    <property type="entry name" value="Sulfatase"/>
    <property type="match status" value="1"/>
</dbReference>
<reference evidence="5 6" key="1">
    <citation type="submission" date="2020-03" db="EMBL/GenBank/DDBJ databases">
        <title>Genomic Encyclopedia of Type Strains, Phase IV (KMG-IV): sequencing the most valuable type-strain genomes for metagenomic binning, comparative biology and taxonomic classification.</title>
        <authorList>
            <person name="Goeker M."/>
        </authorList>
    </citation>
    <scope>NUCLEOTIDE SEQUENCE [LARGE SCALE GENOMIC DNA]</scope>
    <source>
        <strain evidence="5 6">DSM 105096</strain>
    </source>
</reference>
<feature type="signal peptide" evidence="3">
    <location>
        <begin position="1"/>
        <end position="21"/>
    </location>
</feature>
<sequence length="107" mass="11667">MNSHFLALLLTALLIATNGCSKVARTVDRPNILLAISDDQSVFHTSRAGARFVNTPAFDRIAREGIYFTNCYAGSPGCAPSRSALVTGRHHWQNEQAGQHASAWLKK</sequence>
<evidence type="ECO:0000256" key="2">
    <source>
        <dbReference type="ARBA" id="ARBA00022801"/>
    </source>
</evidence>
<dbReference type="InterPro" id="IPR050738">
    <property type="entry name" value="Sulfatase"/>
</dbReference>
<dbReference type="InterPro" id="IPR017850">
    <property type="entry name" value="Alkaline_phosphatase_core_sf"/>
</dbReference>
<proteinExistence type="inferred from homology"/>
<feature type="domain" description="Sulfatase N-terminal" evidence="4">
    <location>
        <begin position="30"/>
        <end position="93"/>
    </location>
</feature>
<protein>
    <submittedName>
        <fullName evidence="5">Arylsulfatase A-like enzyme</fullName>
    </submittedName>
</protein>
<dbReference type="EMBL" id="JAATJH010000001">
    <property type="protein sequence ID" value="NJC24933.1"/>
    <property type="molecule type" value="Genomic_DNA"/>
</dbReference>
<comment type="similarity">
    <text evidence="1">Belongs to the sulfatase family.</text>
</comment>
<name>A0ABX0X7T3_9BACT</name>
<accession>A0ABX0X7T3</accession>
<dbReference type="Proteomes" id="UP000770785">
    <property type="component" value="Unassembled WGS sequence"/>
</dbReference>
<evidence type="ECO:0000313" key="6">
    <source>
        <dbReference type="Proteomes" id="UP000770785"/>
    </source>
</evidence>
<evidence type="ECO:0000259" key="4">
    <source>
        <dbReference type="Pfam" id="PF00884"/>
    </source>
</evidence>
<evidence type="ECO:0000313" key="5">
    <source>
        <dbReference type="EMBL" id="NJC24933.1"/>
    </source>
</evidence>
<comment type="caution">
    <text evidence="5">The sequence shown here is derived from an EMBL/GenBank/DDBJ whole genome shotgun (WGS) entry which is preliminary data.</text>
</comment>
<keyword evidence="2" id="KW-0378">Hydrolase</keyword>
<keyword evidence="3" id="KW-0732">Signal</keyword>
<evidence type="ECO:0000256" key="3">
    <source>
        <dbReference type="SAM" id="SignalP"/>
    </source>
</evidence>
<organism evidence="5 6">
    <name type="scientific">Neolewinella antarctica</name>
    <dbReference type="NCBI Taxonomy" id="442734"/>
    <lineage>
        <taxon>Bacteria</taxon>
        <taxon>Pseudomonadati</taxon>
        <taxon>Bacteroidota</taxon>
        <taxon>Saprospiria</taxon>
        <taxon>Saprospirales</taxon>
        <taxon>Lewinellaceae</taxon>
        <taxon>Neolewinella</taxon>
    </lineage>
</organism>